<reference evidence="2" key="1">
    <citation type="journal article" date="2019" name="Int. J. Syst. Evol. Microbiol.">
        <title>The Global Catalogue of Microorganisms (GCM) 10K type strain sequencing project: providing services to taxonomists for standard genome sequencing and annotation.</title>
        <authorList>
            <consortium name="The Broad Institute Genomics Platform"/>
            <consortium name="The Broad Institute Genome Sequencing Center for Infectious Disease"/>
            <person name="Wu L."/>
            <person name="Ma J."/>
        </authorList>
    </citation>
    <scope>NUCLEOTIDE SEQUENCE [LARGE SCALE GENOMIC DNA]</scope>
    <source>
        <strain evidence="2">KCTC 33792</strain>
    </source>
</reference>
<sequence>MGDMADMMMDGTLCECCGGIVDDDEMTEAPGYPQTCDDCS</sequence>
<protein>
    <recommendedName>
        <fullName evidence="3">Small CPxCG-related zinc finger protein</fullName>
    </recommendedName>
</protein>
<proteinExistence type="predicted"/>
<dbReference type="EMBL" id="JBHUML010000002">
    <property type="protein sequence ID" value="MFD2705477.1"/>
    <property type="molecule type" value="Genomic_DNA"/>
</dbReference>
<dbReference type="RefSeq" id="WP_380712719.1">
    <property type="nucleotide sequence ID" value="NZ_JBHUML010000002.1"/>
</dbReference>
<name>A0ABW5T0G3_9BACI</name>
<evidence type="ECO:0000313" key="2">
    <source>
        <dbReference type="Proteomes" id="UP001597520"/>
    </source>
</evidence>
<evidence type="ECO:0008006" key="3">
    <source>
        <dbReference type="Google" id="ProtNLM"/>
    </source>
</evidence>
<keyword evidence="2" id="KW-1185">Reference proteome</keyword>
<accession>A0ABW5T0G3</accession>
<dbReference type="Proteomes" id="UP001597520">
    <property type="component" value="Unassembled WGS sequence"/>
</dbReference>
<organism evidence="1 2">
    <name type="scientific">Salibacterium lacus</name>
    <dbReference type="NCBI Taxonomy" id="1898109"/>
    <lineage>
        <taxon>Bacteria</taxon>
        <taxon>Bacillati</taxon>
        <taxon>Bacillota</taxon>
        <taxon>Bacilli</taxon>
        <taxon>Bacillales</taxon>
        <taxon>Bacillaceae</taxon>
    </lineage>
</organism>
<evidence type="ECO:0000313" key="1">
    <source>
        <dbReference type="EMBL" id="MFD2705477.1"/>
    </source>
</evidence>
<comment type="caution">
    <text evidence="1">The sequence shown here is derived from an EMBL/GenBank/DDBJ whole genome shotgun (WGS) entry which is preliminary data.</text>
</comment>
<gene>
    <name evidence="1" type="ORF">ACFSUB_08355</name>
</gene>